<accession>A0ABN7RMQ8</accession>
<name>A0ABN7RMQ8_OIKDI</name>
<dbReference type="SUPFAM" id="SSF56300">
    <property type="entry name" value="Metallo-dependent phosphatases"/>
    <property type="match status" value="1"/>
</dbReference>
<dbReference type="InterPro" id="IPR004843">
    <property type="entry name" value="Calcineurin-like_PHP"/>
</dbReference>
<dbReference type="PANTHER" id="PTHR43143">
    <property type="entry name" value="METALLOPHOSPHOESTERASE, CALCINEURIN SUPERFAMILY"/>
    <property type="match status" value="1"/>
</dbReference>
<keyword evidence="3" id="KW-1185">Reference proteome</keyword>
<evidence type="ECO:0000313" key="3">
    <source>
        <dbReference type="Proteomes" id="UP001158576"/>
    </source>
</evidence>
<organism evidence="2 3">
    <name type="scientific">Oikopleura dioica</name>
    <name type="common">Tunicate</name>
    <dbReference type="NCBI Taxonomy" id="34765"/>
    <lineage>
        <taxon>Eukaryota</taxon>
        <taxon>Metazoa</taxon>
        <taxon>Chordata</taxon>
        <taxon>Tunicata</taxon>
        <taxon>Appendicularia</taxon>
        <taxon>Copelata</taxon>
        <taxon>Oikopleuridae</taxon>
        <taxon>Oikopleura</taxon>
    </lineage>
</organism>
<dbReference type="Gene3D" id="3.60.21.10">
    <property type="match status" value="1"/>
</dbReference>
<dbReference type="EMBL" id="OU015568">
    <property type="protein sequence ID" value="CAG5081425.1"/>
    <property type="molecule type" value="Genomic_DNA"/>
</dbReference>
<dbReference type="InterPro" id="IPR029052">
    <property type="entry name" value="Metallo-depent_PP-like"/>
</dbReference>
<dbReference type="InterPro" id="IPR051918">
    <property type="entry name" value="STPP_CPPED1"/>
</dbReference>
<dbReference type="Proteomes" id="UP001158576">
    <property type="component" value="Chromosome PAR"/>
</dbReference>
<proteinExistence type="predicted"/>
<sequence>MLLKSALFAFSSARLINIPTSENNFIDFSEYESFIENKDDFNFAVFADAQFGKYDKEDLDGDGTDVSYDIERIEEMCRQISAMPSSERPAFIVNLGDIAHGLPHDEGASNPGSNPELRPFQVSEYMDAMRSCPKDIPQFAVSGNRDDGNEKYKANDMLGFEKLFHEKNFWFKAGNRYFIGLETQVYFLVNGFAQTRLREQEHFIMNTLNLLPSDAPKTVFMHKALYIENPEEIEASELKEKSIPIAYRNQLLSQFSENGVDSVFSGHTHFENVPPAYGPVQQYVMTSISSQNSWNSKEYWGPNGERMAYGDCTPSFYMVNAKAERVTVTAKRVDGKSGSIPVCKHPK</sequence>
<evidence type="ECO:0000259" key="1">
    <source>
        <dbReference type="Pfam" id="PF00149"/>
    </source>
</evidence>
<feature type="domain" description="Calcineurin-like phosphoesterase" evidence="1">
    <location>
        <begin position="45"/>
        <end position="269"/>
    </location>
</feature>
<gene>
    <name evidence="2" type="ORF">OKIOD_LOCUS1433</name>
</gene>
<reference evidence="2 3" key="1">
    <citation type="submission" date="2021-04" db="EMBL/GenBank/DDBJ databases">
        <authorList>
            <person name="Bliznina A."/>
        </authorList>
    </citation>
    <scope>NUCLEOTIDE SEQUENCE [LARGE SCALE GENOMIC DNA]</scope>
</reference>
<evidence type="ECO:0000313" key="2">
    <source>
        <dbReference type="EMBL" id="CAG5081425.1"/>
    </source>
</evidence>
<protein>
    <submittedName>
        <fullName evidence="2">Oidioi.mRNA.OKI2018_I69.PAR.g9875.t1.cds</fullName>
    </submittedName>
</protein>
<dbReference type="PANTHER" id="PTHR43143:SF1">
    <property type="entry name" value="SERINE_THREONINE-PROTEIN PHOSPHATASE CPPED1"/>
    <property type="match status" value="1"/>
</dbReference>
<dbReference type="Pfam" id="PF00149">
    <property type="entry name" value="Metallophos"/>
    <property type="match status" value="1"/>
</dbReference>